<evidence type="ECO:0000313" key="3">
    <source>
        <dbReference type="Proteomes" id="UP001317779"/>
    </source>
</evidence>
<evidence type="ECO:0000313" key="2">
    <source>
        <dbReference type="EMBL" id="BDV30279.1"/>
    </source>
</evidence>
<dbReference type="Proteomes" id="UP001317779">
    <property type="component" value="Chromosome"/>
</dbReference>
<keyword evidence="1" id="KW-0472">Membrane</keyword>
<reference evidence="2 3" key="1">
    <citation type="submission" date="2022-12" db="EMBL/GenBank/DDBJ databases">
        <title>Microbacterium terricola strain KV-448 chromosome, complete genome.</title>
        <authorList>
            <person name="Oshima T."/>
            <person name="Moriya T."/>
            <person name="Bessho Y."/>
        </authorList>
    </citation>
    <scope>NUCLEOTIDE SEQUENCE [LARGE SCALE GENOMIC DNA]</scope>
    <source>
        <strain evidence="2 3">KV-448</strain>
    </source>
</reference>
<protein>
    <submittedName>
        <fullName evidence="2">Uncharacterized protein</fullName>
    </submittedName>
</protein>
<name>A0ABM8DXG4_9MICO</name>
<evidence type="ECO:0000256" key="1">
    <source>
        <dbReference type="SAM" id="Phobius"/>
    </source>
</evidence>
<feature type="transmembrane region" description="Helical" evidence="1">
    <location>
        <begin position="15"/>
        <end position="37"/>
    </location>
</feature>
<keyword evidence="1" id="KW-0812">Transmembrane</keyword>
<sequence length="124" mass="13129">MGLDLQTEPDLFEDGVGLIATGFLGLLGRLVLELAVIHDLDHGRLRIRGNFDQVQIGLLRKTQGDLDTDDADLLSVGTDEADLGDTDAVVGAGIADAELLFVRVVARSRSTIHPARRVSAGSAP</sequence>
<proteinExistence type="predicted"/>
<keyword evidence="1" id="KW-1133">Transmembrane helix</keyword>
<organism evidence="2 3">
    <name type="scientific">Microbacterium terricola</name>
    <dbReference type="NCBI Taxonomy" id="344163"/>
    <lineage>
        <taxon>Bacteria</taxon>
        <taxon>Bacillati</taxon>
        <taxon>Actinomycetota</taxon>
        <taxon>Actinomycetes</taxon>
        <taxon>Micrococcales</taxon>
        <taxon>Microbacteriaceae</taxon>
        <taxon>Microbacterium</taxon>
    </lineage>
</organism>
<keyword evidence="3" id="KW-1185">Reference proteome</keyword>
<accession>A0ABM8DXG4</accession>
<gene>
    <name evidence="2" type="ORF">Microterr_09390</name>
</gene>
<dbReference type="EMBL" id="AP027141">
    <property type="protein sequence ID" value="BDV30279.1"/>
    <property type="molecule type" value="Genomic_DNA"/>
</dbReference>